<keyword evidence="1" id="KW-0472">Membrane</keyword>
<keyword evidence="1" id="KW-1133">Transmembrane helix</keyword>
<dbReference type="AlphaFoldDB" id="C4XPS8"/>
<evidence type="ECO:0000256" key="1">
    <source>
        <dbReference type="SAM" id="Phobius"/>
    </source>
</evidence>
<accession>C4XPS8</accession>
<proteinExistence type="predicted"/>
<dbReference type="HOGENOM" id="CLU_1425914_0_0_7"/>
<dbReference type="KEGG" id="dma:DMR_41370"/>
<organism evidence="2 3">
    <name type="scientific">Solidesulfovibrio magneticus (strain ATCC 700980 / DSM 13731 / RS-1)</name>
    <name type="common">Desulfovibrio magneticus</name>
    <dbReference type="NCBI Taxonomy" id="573370"/>
    <lineage>
        <taxon>Bacteria</taxon>
        <taxon>Pseudomonadati</taxon>
        <taxon>Thermodesulfobacteriota</taxon>
        <taxon>Desulfovibrionia</taxon>
        <taxon>Desulfovibrionales</taxon>
        <taxon>Desulfovibrionaceae</taxon>
        <taxon>Solidesulfovibrio</taxon>
    </lineage>
</organism>
<keyword evidence="3" id="KW-1185">Reference proteome</keyword>
<reference evidence="2 3" key="1">
    <citation type="journal article" date="2009" name="Genome Res.">
        <title>Whole genome sequence of Desulfovibrio magneticus strain RS-1 revealed common gene clusters in magnetotactic bacteria.</title>
        <authorList>
            <person name="Nakazawa H."/>
            <person name="Arakaki A."/>
            <person name="Narita-Yamada S."/>
            <person name="Yashiro I."/>
            <person name="Jinno K."/>
            <person name="Aoki N."/>
            <person name="Tsuruyama A."/>
            <person name="Okamura Y."/>
            <person name="Tanikawa S."/>
            <person name="Fujita N."/>
            <person name="Takeyama H."/>
            <person name="Matsunaga T."/>
        </authorList>
    </citation>
    <scope>NUCLEOTIDE SEQUENCE [LARGE SCALE GENOMIC DNA]</scope>
    <source>
        <strain evidence="3">ATCC 700980 / DSM 13731 / RS-1</strain>
    </source>
</reference>
<dbReference type="RefSeq" id="WP_015862756.1">
    <property type="nucleotide sequence ID" value="NC_012796.1"/>
</dbReference>
<dbReference type="EMBL" id="AP010904">
    <property type="protein sequence ID" value="BAH77628.1"/>
    <property type="molecule type" value="Genomic_DNA"/>
</dbReference>
<name>C4XPS8_SOLM1</name>
<feature type="transmembrane region" description="Helical" evidence="1">
    <location>
        <begin position="129"/>
        <end position="145"/>
    </location>
</feature>
<dbReference type="Proteomes" id="UP000009071">
    <property type="component" value="Chromosome"/>
</dbReference>
<evidence type="ECO:0000313" key="3">
    <source>
        <dbReference type="Proteomes" id="UP000009071"/>
    </source>
</evidence>
<gene>
    <name evidence="2" type="ordered locus">DMR_41370</name>
</gene>
<keyword evidence="1" id="KW-0812">Transmembrane</keyword>
<evidence type="ECO:0000313" key="2">
    <source>
        <dbReference type="EMBL" id="BAH77628.1"/>
    </source>
</evidence>
<protein>
    <submittedName>
        <fullName evidence="2">Uncharacterized protein</fullName>
    </submittedName>
</protein>
<sequence length="190" mass="20872">MGLGRQGDHQGGSFFGSEGYNFIDFDYQYPYQVLGRDKYFQREAPMYSFTSYSPASESLSACFSDIQTLRSTYAFDEAAYETRKDRIRERRLLLEAARFDDTDDDLLMDFEPSGGVTSLAQRAARRKKVALYLSLAVGVALLAVHPGTRPLLLAAGRHIGGLVPGAFLGAFADHMVTPVVSKALPLAAIS</sequence>